<evidence type="ECO:0000313" key="2">
    <source>
        <dbReference type="Proteomes" id="UP000308600"/>
    </source>
</evidence>
<reference evidence="1 2" key="1">
    <citation type="journal article" date="2019" name="Nat. Ecol. Evol.">
        <title>Megaphylogeny resolves global patterns of mushroom evolution.</title>
        <authorList>
            <person name="Varga T."/>
            <person name="Krizsan K."/>
            <person name="Foldi C."/>
            <person name="Dima B."/>
            <person name="Sanchez-Garcia M."/>
            <person name="Sanchez-Ramirez S."/>
            <person name="Szollosi G.J."/>
            <person name="Szarkandi J.G."/>
            <person name="Papp V."/>
            <person name="Albert L."/>
            <person name="Andreopoulos W."/>
            <person name="Angelini C."/>
            <person name="Antonin V."/>
            <person name="Barry K.W."/>
            <person name="Bougher N.L."/>
            <person name="Buchanan P."/>
            <person name="Buyck B."/>
            <person name="Bense V."/>
            <person name="Catcheside P."/>
            <person name="Chovatia M."/>
            <person name="Cooper J."/>
            <person name="Damon W."/>
            <person name="Desjardin D."/>
            <person name="Finy P."/>
            <person name="Geml J."/>
            <person name="Haridas S."/>
            <person name="Hughes K."/>
            <person name="Justo A."/>
            <person name="Karasinski D."/>
            <person name="Kautmanova I."/>
            <person name="Kiss B."/>
            <person name="Kocsube S."/>
            <person name="Kotiranta H."/>
            <person name="LaButti K.M."/>
            <person name="Lechner B.E."/>
            <person name="Liimatainen K."/>
            <person name="Lipzen A."/>
            <person name="Lukacs Z."/>
            <person name="Mihaltcheva S."/>
            <person name="Morgado L.N."/>
            <person name="Niskanen T."/>
            <person name="Noordeloos M.E."/>
            <person name="Ohm R.A."/>
            <person name="Ortiz-Santana B."/>
            <person name="Ovrebo C."/>
            <person name="Racz N."/>
            <person name="Riley R."/>
            <person name="Savchenko A."/>
            <person name="Shiryaev A."/>
            <person name="Soop K."/>
            <person name="Spirin V."/>
            <person name="Szebenyi C."/>
            <person name="Tomsovsky M."/>
            <person name="Tulloss R.E."/>
            <person name="Uehling J."/>
            <person name="Grigoriev I.V."/>
            <person name="Vagvolgyi C."/>
            <person name="Papp T."/>
            <person name="Martin F.M."/>
            <person name="Miettinen O."/>
            <person name="Hibbett D.S."/>
            <person name="Nagy L.G."/>
        </authorList>
    </citation>
    <scope>NUCLEOTIDE SEQUENCE [LARGE SCALE GENOMIC DNA]</scope>
    <source>
        <strain evidence="1 2">NL-1719</strain>
    </source>
</reference>
<sequence>MSEPDIIFSSVDCVLFYADTHIIAKASPGAFQSLISAPSTPGAEYEAPPGSMRIIPVPESSIVLNIILHSLYGNSCAQYSPSLEALLEAVHHMPSYGISPSTHITRTTHLYSALLAYSPLHPLELYALAAQYKIHDLAVTTSSHLLSCSLSSITDELAERIGSIYLKRLFDLHLIRFNALREMLLSPPHPHPSTKDCNFVDQKGLTRAWALVSAYLAWDARADLSTHSMKLAFGPLAECLSCDDCKNCLQAKLHDVIAKWASVKLEFQLEEAPNARTHVIFSGPSISLVF</sequence>
<gene>
    <name evidence="1" type="ORF">BDN72DRAFT_889355</name>
</gene>
<name>A0ACD3AJK4_9AGAR</name>
<dbReference type="Proteomes" id="UP000308600">
    <property type="component" value="Unassembled WGS sequence"/>
</dbReference>
<protein>
    <submittedName>
        <fullName evidence="1">Uncharacterized protein</fullName>
    </submittedName>
</protein>
<dbReference type="EMBL" id="ML208433">
    <property type="protein sequence ID" value="TFK65549.1"/>
    <property type="molecule type" value="Genomic_DNA"/>
</dbReference>
<accession>A0ACD3AJK4</accession>
<keyword evidence="2" id="KW-1185">Reference proteome</keyword>
<organism evidence="1 2">
    <name type="scientific">Pluteus cervinus</name>
    <dbReference type="NCBI Taxonomy" id="181527"/>
    <lineage>
        <taxon>Eukaryota</taxon>
        <taxon>Fungi</taxon>
        <taxon>Dikarya</taxon>
        <taxon>Basidiomycota</taxon>
        <taxon>Agaricomycotina</taxon>
        <taxon>Agaricomycetes</taxon>
        <taxon>Agaricomycetidae</taxon>
        <taxon>Agaricales</taxon>
        <taxon>Pluteineae</taxon>
        <taxon>Pluteaceae</taxon>
        <taxon>Pluteus</taxon>
    </lineage>
</organism>
<proteinExistence type="predicted"/>
<evidence type="ECO:0000313" key="1">
    <source>
        <dbReference type="EMBL" id="TFK65549.1"/>
    </source>
</evidence>